<dbReference type="AlphaFoldDB" id="A0AA41E973"/>
<dbReference type="InterPro" id="IPR013094">
    <property type="entry name" value="AB_hydrolase_3"/>
</dbReference>
<dbReference type="Pfam" id="PF07859">
    <property type="entry name" value="Abhydrolase_3"/>
    <property type="match status" value="1"/>
</dbReference>
<dbReference type="PANTHER" id="PTHR48081:SF8">
    <property type="entry name" value="ALPHA_BETA HYDROLASE FOLD-3 DOMAIN-CONTAINING PROTEIN-RELATED"/>
    <property type="match status" value="1"/>
</dbReference>
<gene>
    <name evidence="3" type="ORF">KDW93_17660</name>
</gene>
<proteinExistence type="predicted"/>
<evidence type="ECO:0000256" key="1">
    <source>
        <dbReference type="ARBA" id="ARBA00022801"/>
    </source>
</evidence>
<comment type="caution">
    <text evidence="3">The sequence shown here is derived from an EMBL/GenBank/DDBJ whole genome shotgun (WGS) entry which is preliminary data.</text>
</comment>
<evidence type="ECO:0000313" key="3">
    <source>
        <dbReference type="EMBL" id="MBR8130770.1"/>
    </source>
</evidence>
<accession>A0AA41E973</accession>
<dbReference type="GO" id="GO:0016787">
    <property type="term" value="F:hydrolase activity"/>
    <property type="evidence" value="ECO:0007669"/>
    <property type="project" value="UniProtKB-KW"/>
</dbReference>
<dbReference type="RefSeq" id="WP_105787731.1">
    <property type="nucleotide sequence ID" value="NZ_CADERF010000018.1"/>
</dbReference>
<keyword evidence="1 3" id="KW-0378">Hydrolase</keyword>
<organism evidence="3 4">
    <name type="scientific">Burkholderia ambifaria</name>
    <dbReference type="NCBI Taxonomy" id="152480"/>
    <lineage>
        <taxon>Bacteria</taxon>
        <taxon>Pseudomonadati</taxon>
        <taxon>Pseudomonadota</taxon>
        <taxon>Betaproteobacteria</taxon>
        <taxon>Burkholderiales</taxon>
        <taxon>Burkholderiaceae</taxon>
        <taxon>Burkholderia</taxon>
        <taxon>Burkholderia cepacia complex</taxon>
    </lineage>
</organism>
<dbReference type="EMBL" id="JAGSVG010000015">
    <property type="protein sequence ID" value="MBR8130770.1"/>
    <property type="molecule type" value="Genomic_DNA"/>
</dbReference>
<dbReference type="InterPro" id="IPR029058">
    <property type="entry name" value="AB_hydrolase_fold"/>
</dbReference>
<name>A0AA41E973_9BURK</name>
<dbReference type="SUPFAM" id="SSF53474">
    <property type="entry name" value="alpha/beta-Hydrolases"/>
    <property type="match status" value="1"/>
</dbReference>
<sequence>MNVIEHDTADLGSAPASIRQLLARRRAAGSRHLSDFDVPTARQWFDYYTRLGDIPPRDVHRIEAIRFDTRGNRQLPARVYYPAEPSLADPLPALLYFHSGGYVVGGLDTADAVCRMLAVDAQCVVVSASYRLAPEHKFPCAVDDAIDALHWLKRVAITFGIDPERLAVGGESAGATLAAICAVDARDTGIVLAQQLLIYPALAATLDTDAHRRYGDGYFLSLDLIRWLRDQYLDRPDDRHDWRFAPLDGACNAPADWRGLAPTWIASAEFDPLRDEHEAYAERLVSHGNTVALHVYPGMIHGFFSMGRLVPEARDAHRDAAEALRKAFSDA</sequence>
<dbReference type="Gene3D" id="3.40.50.1820">
    <property type="entry name" value="alpha/beta hydrolase"/>
    <property type="match status" value="1"/>
</dbReference>
<dbReference type="PANTHER" id="PTHR48081">
    <property type="entry name" value="AB HYDROLASE SUPERFAMILY PROTEIN C4A8.06C"/>
    <property type="match status" value="1"/>
</dbReference>
<feature type="domain" description="Alpha/beta hydrolase fold-3" evidence="2">
    <location>
        <begin position="94"/>
        <end position="304"/>
    </location>
</feature>
<evidence type="ECO:0000313" key="4">
    <source>
        <dbReference type="Proteomes" id="UP000682266"/>
    </source>
</evidence>
<protein>
    <submittedName>
        <fullName evidence="3">Alpha/beta hydrolase</fullName>
    </submittedName>
</protein>
<dbReference type="Proteomes" id="UP000682266">
    <property type="component" value="Unassembled WGS sequence"/>
</dbReference>
<reference evidence="3" key="1">
    <citation type="submission" date="2021-04" db="EMBL/GenBank/DDBJ databases">
        <title>A collection of bacterial strains from the Burkholderia cepacia Research Laboratory and Repository.</title>
        <authorList>
            <person name="Lipuma J."/>
            <person name="Spilker T."/>
        </authorList>
    </citation>
    <scope>NUCLEOTIDE SEQUENCE</scope>
    <source>
        <strain evidence="3">AU36012</strain>
    </source>
</reference>
<dbReference type="InterPro" id="IPR050300">
    <property type="entry name" value="GDXG_lipolytic_enzyme"/>
</dbReference>
<evidence type="ECO:0000259" key="2">
    <source>
        <dbReference type="Pfam" id="PF07859"/>
    </source>
</evidence>